<dbReference type="InterPro" id="IPR042885">
    <property type="entry name" value="HIPP47/16"/>
</dbReference>
<accession>A0A835ESE5</accession>
<name>A0A835ESE5_9POAL</name>
<proteinExistence type="predicted"/>
<dbReference type="AlphaFoldDB" id="A0A835ESE5"/>
<dbReference type="PANTHER" id="PTHR46932:SF13">
    <property type="entry name" value="OS04G0467950 PROTEIN"/>
    <property type="match status" value="1"/>
</dbReference>
<dbReference type="Proteomes" id="UP000636709">
    <property type="component" value="Unassembled WGS sequence"/>
</dbReference>
<evidence type="ECO:0000313" key="2">
    <source>
        <dbReference type="Proteomes" id="UP000636709"/>
    </source>
</evidence>
<protein>
    <submittedName>
        <fullName evidence="1">Uncharacterized protein</fullName>
    </submittedName>
</protein>
<gene>
    <name evidence="1" type="ORF">HU200_032194</name>
</gene>
<evidence type="ECO:0000313" key="1">
    <source>
        <dbReference type="EMBL" id="KAF8703393.1"/>
    </source>
</evidence>
<dbReference type="PANTHER" id="PTHR46932">
    <property type="entry name" value="HEAVY METAL-ASSOCIATED ISOPRENYLATED PLANT PROTEIN 47"/>
    <property type="match status" value="1"/>
</dbReference>
<keyword evidence="2" id="KW-1185">Reference proteome</keyword>
<dbReference type="Gene3D" id="3.30.70.100">
    <property type="match status" value="1"/>
</dbReference>
<dbReference type="EMBL" id="JACEFO010001778">
    <property type="protein sequence ID" value="KAF8703393.1"/>
    <property type="molecule type" value="Genomic_DNA"/>
</dbReference>
<reference evidence="1" key="1">
    <citation type="submission" date="2020-07" db="EMBL/GenBank/DDBJ databases">
        <title>Genome sequence and genetic diversity analysis of an under-domesticated orphan crop, white fonio (Digitaria exilis).</title>
        <authorList>
            <person name="Bennetzen J.L."/>
            <person name="Chen S."/>
            <person name="Ma X."/>
            <person name="Wang X."/>
            <person name="Yssel A.E.J."/>
            <person name="Chaluvadi S.R."/>
            <person name="Johnson M."/>
            <person name="Gangashetty P."/>
            <person name="Hamidou F."/>
            <person name="Sanogo M.D."/>
            <person name="Zwaenepoel A."/>
            <person name="Wallace J."/>
            <person name="Van De Peer Y."/>
            <person name="Van Deynze A."/>
        </authorList>
    </citation>
    <scope>NUCLEOTIDE SEQUENCE</scope>
    <source>
        <tissue evidence="1">Leaves</tissue>
    </source>
</reference>
<organism evidence="1 2">
    <name type="scientific">Digitaria exilis</name>
    <dbReference type="NCBI Taxonomy" id="1010633"/>
    <lineage>
        <taxon>Eukaryota</taxon>
        <taxon>Viridiplantae</taxon>
        <taxon>Streptophyta</taxon>
        <taxon>Embryophyta</taxon>
        <taxon>Tracheophyta</taxon>
        <taxon>Spermatophyta</taxon>
        <taxon>Magnoliopsida</taxon>
        <taxon>Liliopsida</taxon>
        <taxon>Poales</taxon>
        <taxon>Poaceae</taxon>
        <taxon>PACMAD clade</taxon>
        <taxon>Panicoideae</taxon>
        <taxon>Panicodae</taxon>
        <taxon>Paniceae</taxon>
        <taxon>Anthephorinae</taxon>
        <taxon>Digitaria</taxon>
    </lineage>
</organism>
<sequence length="196" mass="20939">MVFSQKEILIRVQPNYDNGHHSKALKSVTLTGPDRDLLVVIGDGVDEAKLARKLKKEVGVAEIVELRTLPLGCGADDMVVAALSPYHHRHSTPGRGMLPVPRGGELGSQQAGCYFYTPSPHWYYPSPAAGPPAAAGGQGQQGHYGYGYGGGGSNPHAMARGDPASYYSAMDARARHGRRVGWGRRRGGKPSHCVIL</sequence>
<dbReference type="OrthoDB" id="692882at2759"/>
<comment type="caution">
    <text evidence="1">The sequence shown here is derived from an EMBL/GenBank/DDBJ whole genome shotgun (WGS) entry which is preliminary data.</text>
</comment>